<accession>T0ISG4</accession>
<protein>
    <submittedName>
        <fullName evidence="1">Uncharacterized protein</fullName>
    </submittedName>
</protein>
<dbReference type="Proteomes" id="UP000015523">
    <property type="component" value="Unassembled WGS sequence"/>
</dbReference>
<evidence type="ECO:0000313" key="2">
    <source>
        <dbReference type="Proteomes" id="UP000015523"/>
    </source>
</evidence>
<dbReference type="STRING" id="1346791.M529_12910"/>
<proteinExistence type="predicted"/>
<sequence length="30" mass="3456">MPSSDLFRAIADRDRPDFSERGLPDDFDLT</sequence>
<dbReference type="AlphaFoldDB" id="T0ISG4"/>
<reference evidence="1 2" key="1">
    <citation type="journal article" date="2013" name="Genome Announc.">
        <title>Draft Genome Sequence of Sphingobium ummariense Strain RL-3, a Hexachlorocyclohexane-Degrading Bacterium.</title>
        <authorList>
            <person name="Kohli P."/>
            <person name="Dua A."/>
            <person name="Sangwan N."/>
            <person name="Oldach P."/>
            <person name="Khurana J.P."/>
            <person name="Lal R."/>
        </authorList>
    </citation>
    <scope>NUCLEOTIDE SEQUENCE [LARGE SCALE GENOMIC DNA]</scope>
    <source>
        <strain evidence="1 2">RL-3</strain>
    </source>
</reference>
<name>T0ISG4_9SPHN</name>
<organism evidence="1 2">
    <name type="scientific">Sphingobium ummariense RL-3</name>
    <dbReference type="NCBI Taxonomy" id="1346791"/>
    <lineage>
        <taxon>Bacteria</taxon>
        <taxon>Pseudomonadati</taxon>
        <taxon>Pseudomonadota</taxon>
        <taxon>Alphaproteobacteria</taxon>
        <taxon>Sphingomonadales</taxon>
        <taxon>Sphingomonadaceae</taxon>
        <taxon>Sphingobium</taxon>
    </lineage>
</organism>
<dbReference type="EMBL" id="AUWY01000090">
    <property type="protein sequence ID" value="EQB31785.1"/>
    <property type="molecule type" value="Genomic_DNA"/>
</dbReference>
<evidence type="ECO:0000313" key="1">
    <source>
        <dbReference type="EMBL" id="EQB31785.1"/>
    </source>
</evidence>
<comment type="caution">
    <text evidence="1">The sequence shown here is derived from an EMBL/GenBank/DDBJ whole genome shotgun (WGS) entry which is preliminary data.</text>
</comment>
<gene>
    <name evidence="1" type="ORF">M529_12910</name>
</gene>
<keyword evidence="2" id="KW-1185">Reference proteome</keyword>